<keyword evidence="2" id="KW-0843">Virulence</keyword>
<dbReference type="Proteomes" id="UP000217199">
    <property type="component" value="Unassembled WGS sequence"/>
</dbReference>
<evidence type="ECO:0000256" key="1">
    <source>
        <dbReference type="ARBA" id="ARBA00022669"/>
    </source>
</evidence>
<gene>
    <name evidence="5" type="ORF">PNOK_0866600</name>
</gene>
<dbReference type="AlphaFoldDB" id="A0A286U8B1"/>
<evidence type="ECO:0000259" key="4">
    <source>
        <dbReference type="PROSITE" id="PS51782"/>
    </source>
</evidence>
<feature type="signal peptide" evidence="3">
    <location>
        <begin position="1"/>
        <end position="31"/>
    </location>
</feature>
<evidence type="ECO:0000256" key="3">
    <source>
        <dbReference type="SAM" id="SignalP"/>
    </source>
</evidence>
<dbReference type="PROSITE" id="PS51257">
    <property type="entry name" value="PROKAR_LIPOPROTEIN"/>
    <property type="match status" value="1"/>
</dbReference>
<keyword evidence="3" id="KW-0732">Signal</keyword>
<proteinExistence type="predicted"/>
<dbReference type="OrthoDB" id="5985073at2759"/>
<dbReference type="PANTHER" id="PTHR34997:SF1">
    <property type="entry name" value="PEPTIDOGLYCAN-BINDING LYSIN DOMAIN"/>
    <property type="match status" value="1"/>
</dbReference>
<sequence length="142" mass="14781">MCQVERSIKTMLRKFVTLGAVVLVALSSVSAQSCARSYTIQPGDYCNGISASQHVSSFQLSYSNPSLDCGSLRAGQSICLGLSGKDCQTTQVISSGQTCASIISSAGISLQTLHANNPNVNADCSNIYPGEVLCTSSSVIGY</sequence>
<protein>
    <recommendedName>
        <fullName evidence="4">LysM domain-containing protein</fullName>
    </recommendedName>
</protein>
<dbReference type="SUPFAM" id="SSF54106">
    <property type="entry name" value="LysM domain"/>
    <property type="match status" value="2"/>
</dbReference>
<dbReference type="Gene3D" id="3.10.350.10">
    <property type="entry name" value="LysM domain"/>
    <property type="match status" value="2"/>
</dbReference>
<feature type="domain" description="LysM" evidence="4">
    <location>
        <begin position="89"/>
        <end position="135"/>
    </location>
</feature>
<dbReference type="InterPro" id="IPR052210">
    <property type="entry name" value="LysM1-like"/>
</dbReference>
<keyword evidence="1" id="KW-0147">Chitin-binding</keyword>
<dbReference type="GO" id="GO:0008061">
    <property type="term" value="F:chitin binding"/>
    <property type="evidence" value="ECO:0007669"/>
    <property type="project" value="UniProtKB-KW"/>
</dbReference>
<dbReference type="PANTHER" id="PTHR34997">
    <property type="entry name" value="AM15"/>
    <property type="match status" value="1"/>
</dbReference>
<organism evidence="5 6">
    <name type="scientific">Pyrrhoderma noxium</name>
    <dbReference type="NCBI Taxonomy" id="2282107"/>
    <lineage>
        <taxon>Eukaryota</taxon>
        <taxon>Fungi</taxon>
        <taxon>Dikarya</taxon>
        <taxon>Basidiomycota</taxon>
        <taxon>Agaricomycotina</taxon>
        <taxon>Agaricomycetes</taxon>
        <taxon>Hymenochaetales</taxon>
        <taxon>Hymenochaetaceae</taxon>
        <taxon>Pyrrhoderma</taxon>
    </lineage>
</organism>
<feature type="domain" description="LysM" evidence="4">
    <location>
        <begin position="36"/>
        <end position="80"/>
    </location>
</feature>
<keyword evidence="6" id="KW-1185">Reference proteome</keyword>
<comment type="caution">
    <text evidence="5">The sequence shown here is derived from an EMBL/GenBank/DDBJ whole genome shotgun (WGS) entry which is preliminary data.</text>
</comment>
<dbReference type="EMBL" id="NBII01000009">
    <property type="protein sequence ID" value="PAV15808.1"/>
    <property type="molecule type" value="Genomic_DNA"/>
</dbReference>
<name>A0A286U8B1_9AGAM</name>
<dbReference type="STRING" id="2282107.A0A286U8B1"/>
<dbReference type="CDD" id="cd00118">
    <property type="entry name" value="LysM"/>
    <property type="match status" value="1"/>
</dbReference>
<evidence type="ECO:0000313" key="6">
    <source>
        <dbReference type="Proteomes" id="UP000217199"/>
    </source>
</evidence>
<evidence type="ECO:0000256" key="2">
    <source>
        <dbReference type="ARBA" id="ARBA00023026"/>
    </source>
</evidence>
<reference evidence="5 6" key="1">
    <citation type="journal article" date="2017" name="Mol. Ecol.">
        <title>Comparative and population genomic landscape of Phellinus noxius: A hypervariable fungus causing root rot in trees.</title>
        <authorList>
            <person name="Chung C.L."/>
            <person name="Lee T.J."/>
            <person name="Akiba M."/>
            <person name="Lee H.H."/>
            <person name="Kuo T.H."/>
            <person name="Liu D."/>
            <person name="Ke H.M."/>
            <person name="Yokoi T."/>
            <person name="Roa M.B."/>
            <person name="Lu M.J."/>
            <person name="Chang Y.Y."/>
            <person name="Ann P.J."/>
            <person name="Tsai J.N."/>
            <person name="Chen C.Y."/>
            <person name="Tzean S.S."/>
            <person name="Ota Y."/>
            <person name="Hattori T."/>
            <person name="Sahashi N."/>
            <person name="Liou R.F."/>
            <person name="Kikuchi T."/>
            <person name="Tsai I.J."/>
        </authorList>
    </citation>
    <scope>NUCLEOTIDE SEQUENCE [LARGE SCALE GENOMIC DNA]</scope>
    <source>
        <strain evidence="5 6">FFPRI411160</strain>
    </source>
</reference>
<dbReference type="InterPro" id="IPR036779">
    <property type="entry name" value="LysM_dom_sf"/>
</dbReference>
<accession>A0A286U8B1</accession>
<dbReference type="PROSITE" id="PS51782">
    <property type="entry name" value="LYSM"/>
    <property type="match status" value="2"/>
</dbReference>
<dbReference type="InParanoid" id="A0A286U8B1"/>
<evidence type="ECO:0000313" key="5">
    <source>
        <dbReference type="EMBL" id="PAV15808.1"/>
    </source>
</evidence>
<dbReference type="InterPro" id="IPR018392">
    <property type="entry name" value="LysM"/>
</dbReference>
<dbReference type="Pfam" id="PF01476">
    <property type="entry name" value="LysM"/>
    <property type="match status" value="2"/>
</dbReference>
<dbReference type="SMART" id="SM00257">
    <property type="entry name" value="LysM"/>
    <property type="match status" value="2"/>
</dbReference>
<feature type="chain" id="PRO_5013810122" description="LysM domain-containing protein" evidence="3">
    <location>
        <begin position="32"/>
        <end position="142"/>
    </location>
</feature>